<dbReference type="PANTHER" id="PTHR11390">
    <property type="entry name" value="PROKARYOTIC DNA TOPOISOMERASE"/>
    <property type="match status" value="1"/>
</dbReference>
<dbReference type="SUPFAM" id="SSF56712">
    <property type="entry name" value="Prokaryotic type I DNA topoisomerase"/>
    <property type="match status" value="1"/>
</dbReference>
<dbReference type="GO" id="GO:0006265">
    <property type="term" value="P:DNA topological change"/>
    <property type="evidence" value="ECO:0007669"/>
    <property type="project" value="InterPro"/>
</dbReference>
<evidence type="ECO:0000256" key="8">
    <source>
        <dbReference type="RuleBase" id="RU362092"/>
    </source>
</evidence>
<dbReference type="Pfam" id="PF01131">
    <property type="entry name" value="Topoisom_bac"/>
    <property type="match status" value="1"/>
</dbReference>
<dbReference type="AlphaFoldDB" id="A0A453IUP4"/>
<sequence>MSAIVREQVDHPDWGTYAQRLLNPEERLWRNPSNGGHDDKAHPPIHPTKFSTGENNWSPDHKKVYELVVRHFLACCSQPAVGAETTVEVDIAGEQFNASGRVVLAKNYLDVYRYDSWGGSLLPTYTIGQQFVPTSLTLDSGVTRPPPLLAEADLLSCMDKAGIGTDATMHEHIKKLLDRCYATKDANSRFSPTNLGEALVMGYDEMGYELWKPYLRAMMEADMKSVSVGTKSKAQVLEGCLQQMKACFLDARANKVKLLDAMGTFFARSNRPINETQNTIEVVRPCGACNDSEMLLKRRPNGGFMVGCRGFPQCRNVVWLPGSLAEAAVTQQICPTCVPGPVYKIQFKFNRRDIPPSFDVDHLGCIGGCDDVLKELTEMSRFQHHNQTTTPARSQSQTQTTSTSGVRQGAPRQDLPTGSRSTGQFANQHTPAVNPQGRGQSQTPSAVGVRQGTPRQDLHTVFRTASQFANEQQTPGVNPQGFRSTHTGLTQNSRNASSSGAGQVLCTTCGEACINRTANTEANRGRKFYKCQNPGCGFFVWEDELDNVAPRGRGRGSRGGGRQASASAGRRGGGRGRRGRGNTDADGMTFISATGDTVHGCCFTCGDPSHFANACPNRGR</sequence>
<comment type="similarity">
    <text evidence="8">Belongs to the type IA topoisomerase family.</text>
</comment>
<keyword evidence="5 8" id="KW-0238">DNA-binding</keyword>
<reference evidence="14" key="1">
    <citation type="journal article" date="2014" name="Science">
        <title>Ancient hybridizations among the ancestral genomes of bread wheat.</title>
        <authorList>
            <consortium name="International Wheat Genome Sequencing Consortium,"/>
            <person name="Marcussen T."/>
            <person name="Sandve S.R."/>
            <person name="Heier L."/>
            <person name="Spannagl M."/>
            <person name="Pfeifer M."/>
            <person name="Jakobsen K.S."/>
            <person name="Wulff B.B."/>
            <person name="Steuernagel B."/>
            <person name="Mayer K.F."/>
            <person name="Olsen O.A."/>
        </authorList>
    </citation>
    <scope>NUCLEOTIDE SEQUENCE [LARGE SCALE GENOMIC DNA]</scope>
    <source>
        <strain evidence="14">cv. AL8/78</strain>
    </source>
</reference>
<dbReference type="EC" id="5.6.2.1" evidence="8"/>
<name>A0A453IUP4_AEGTS</name>
<dbReference type="FunFam" id="2.70.20.10:FF:000004">
    <property type="entry name" value="DNA topoisomerase"/>
    <property type="match status" value="1"/>
</dbReference>
<feature type="region of interest" description="Disordered" evidence="9">
    <location>
        <begin position="28"/>
        <end position="54"/>
    </location>
</feature>
<evidence type="ECO:0000256" key="2">
    <source>
        <dbReference type="ARBA" id="ARBA00022771"/>
    </source>
</evidence>
<evidence type="ECO:0000256" key="9">
    <source>
        <dbReference type="SAM" id="MobiDB-lite"/>
    </source>
</evidence>
<keyword evidence="6 8" id="KW-0413">Isomerase</keyword>
<evidence type="ECO:0000259" key="11">
    <source>
        <dbReference type="PROSITE" id="PS51999"/>
    </source>
</evidence>
<evidence type="ECO:0000256" key="5">
    <source>
        <dbReference type="ARBA" id="ARBA00023125"/>
    </source>
</evidence>
<feature type="compositionally biased region" description="Low complexity" evidence="9">
    <location>
        <begin position="387"/>
        <end position="404"/>
    </location>
</feature>
<dbReference type="InterPro" id="IPR003602">
    <property type="entry name" value="Topo_IA_DNA-bd_dom"/>
</dbReference>
<evidence type="ECO:0000313" key="14">
    <source>
        <dbReference type="Proteomes" id="UP000015105"/>
    </source>
</evidence>
<keyword evidence="3" id="KW-0862">Zinc</keyword>
<dbReference type="PROSITE" id="PS51999">
    <property type="entry name" value="ZF_GRF"/>
    <property type="match status" value="1"/>
</dbReference>
<dbReference type="GO" id="GO:0031422">
    <property type="term" value="C:RecQ family helicase-topoisomerase III complex"/>
    <property type="evidence" value="ECO:0007669"/>
    <property type="project" value="TreeGrafter"/>
</dbReference>
<feature type="domain" description="Topo IA-type catalytic" evidence="12">
    <location>
        <begin position="1"/>
        <end position="249"/>
    </location>
</feature>
<dbReference type="GO" id="GO:0003677">
    <property type="term" value="F:DNA binding"/>
    <property type="evidence" value="ECO:0007669"/>
    <property type="project" value="UniProtKB-KW"/>
</dbReference>
<feature type="region of interest" description="Disordered" evidence="9">
    <location>
        <begin position="550"/>
        <end position="588"/>
    </location>
</feature>
<dbReference type="InterPro" id="IPR010666">
    <property type="entry name" value="Znf_GRF"/>
</dbReference>
<evidence type="ECO:0000259" key="10">
    <source>
        <dbReference type="PROSITE" id="PS50158"/>
    </source>
</evidence>
<dbReference type="Gramene" id="AET4Gv20683400.9">
    <property type="protein sequence ID" value="AET4Gv20683400.9"/>
    <property type="gene ID" value="AET4Gv20683400"/>
</dbReference>
<dbReference type="GO" id="GO:0006281">
    <property type="term" value="P:DNA repair"/>
    <property type="evidence" value="ECO:0007669"/>
    <property type="project" value="TreeGrafter"/>
</dbReference>
<keyword evidence="1" id="KW-0479">Metal-binding</keyword>
<feature type="compositionally biased region" description="Polar residues" evidence="9">
    <location>
        <begin position="416"/>
        <end position="445"/>
    </location>
</feature>
<comment type="catalytic activity">
    <reaction evidence="8">
        <text>ATP-independent breakage of single-stranded DNA, followed by passage and rejoining.</text>
        <dbReference type="EC" id="5.6.2.1"/>
    </reaction>
</comment>
<evidence type="ECO:0000313" key="13">
    <source>
        <dbReference type="EnsemblPlants" id="AET4Gv20683400.9"/>
    </source>
</evidence>
<keyword evidence="2 7" id="KW-0863">Zinc-finger</keyword>
<dbReference type="GO" id="GO:0006310">
    <property type="term" value="P:DNA recombination"/>
    <property type="evidence" value="ECO:0007669"/>
    <property type="project" value="TreeGrafter"/>
</dbReference>
<dbReference type="InterPro" id="IPR013497">
    <property type="entry name" value="Topo_IA_cen"/>
</dbReference>
<dbReference type="Proteomes" id="UP000015105">
    <property type="component" value="Chromosome 4D"/>
</dbReference>
<reference evidence="13" key="4">
    <citation type="submission" date="2019-03" db="UniProtKB">
        <authorList>
            <consortium name="EnsemblPlants"/>
        </authorList>
    </citation>
    <scope>IDENTIFICATION</scope>
</reference>
<organism evidence="13 14">
    <name type="scientific">Aegilops tauschii subsp. strangulata</name>
    <name type="common">Goatgrass</name>
    <dbReference type="NCBI Taxonomy" id="200361"/>
    <lineage>
        <taxon>Eukaryota</taxon>
        <taxon>Viridiplantae</taxon>
        <taxon>Streptophyta</taxon>
        <taxon>Embryophyta</taxon>
        <taxon>Tracheophyta</taxon>
        <taxon>Spermatophyta</taxon>
        <taxon>Magnoliopsida</taxon>
        <taxon>Liliopsida</taxon>
        <taxon>Poales</taxon>
        <taxon>Poaceae</taxon>
        <taxon>BOP clade</taxon>
        <taxon>Pooideae</taxon>
        <taxon>Triticodae</taxon>
        <taxon>Triticeae</taxon>
        <taxon>Triticinae</taxon>
        <taxon>Aegilops</taxon>
    </lineage>
</organism>
<keyword evidence="14" id="KW-1185">Reference proteome</keyword>
<reference evidence="13" key="5">
    <citation type="journal article" date="2021" name="G3 (Bethesda)">
        <title>Aegilops tauschii genome assembly Aet v5.0 features greater sequence contiguity and improved annotation.</title>
        <authorList>
            <person name="Wang L."/>
            <person name="Zhu T."/>
            <person name="Rodriguez J.C."/>
            <person name="Deal K.R."/>
            <person name="Dubcovsky J."/>
            <person name="McGuire P.E."/>
            <person name="Lux T."/>
            <person name="Spannagl M."/>
            <person name="Mayer K.F.X."/>
            <person name="Baldrich P."/>
            <person name="Meyers B.C."/>
            <person name="Huo N."/>
            <person name="Gu Y.Q."/>
            <person name="Zhou H."/>
            <person name="Devos K.M."/>
            <person name="Bennetzen J.L."/>
            <person name="Unver T."/>
            <person name="Budak H."/>
            <person name="Gulick P.J."/>
            <person name="Galiba G."/>
            <person name="Kalapos B."/>
            <person name="Nelson D.R."/>
            <person name="Li P."/>
            <person name="You F.M."/>
            <person name="Luo M.C."/>
            <person name="Dvorak J."/>
        </authorList>
    </citation>
    <scope>NUCLEOTIDE SEQUENCE [LARGE SCALE GENOMIC DNA]</scope>
    <source>
        <strain evidence="13">cv. AL8/78</strain>
    </source>
</reference>
<dbReference type="PANTHER" id="PTHR11390:SF21">
    <property type="entry name" value="DNA TOPOISOMERASE 3-ALPHA"/>
    <property type="match status" value="1"/>
</dbReference>
<dbReference type="GO" id="GO:0008270">
    <property type="term" value="F:zinc ion binding"/>
    <property type="evidence" value="ECO:0007669"/>
    <property type="project" value="UniProtKB-KW"/>
</dbReference>
<proteinExistence type="inferred from homology"/>
<feature type="domain" description="GRF-type" evidence="11">
    <location>
        <begin position="506"/>
        <end position="545"/>
    </location>
</feature>
<evidence type="ECO:0000256" key="3">
    <source>
        <dbReference type="ARBA" id="ARBA00022833"/>
    </source>
</evidence>
<feature type="domain" description="CCHC-type" evidence="10">
    <location>
        <begin position="602"/>
        <end position="617"/>
    </location>
</feature>
<evidence type="ECO:0000259" key="12">
    <source>
        <dbReference type="PROSITE" id="PS52039"/>
    </source>
</evidence>
<dbReference type="PROSITE" id="PS52039">
    <property type="entry name" value="TOPO_IA_2"/>
    <property type="match status" value="1"/>
</dbReference>
<reference evidence="14" key="2">
    <citation type="journal article" date="2017" name="Nat. Plants">
        <title>The Aegilops tauschii genome reveals multiple impacts of transposons.</title>
        <authorList>
            <person name="Zhao G."/>
            <person name="Zou C."/>
            <person name="Li K."/>
            <person name="Wang K."/>
            <person name="Li T."/>
            <person name="Gao L."/>
            <person name="Zhang X."/>
            <person name="Wang H."/>
            <person name="Yang Z."/>
            <person name="Liu X."/>
            <person name="Jiang W."/>
            <person name="Mao L."/>
            <person name="Kong X."/>
            <person name="Jiao Y."/>
            <person name="Jia J."/>
        </authorList>
    </citation>
    <scope>NUCLEOTIDE SEQUENCE [LARGE SCALE GENOMIC DNA]</scope>
    <source>
        <strain evidence="14">cv. AL8/78</strain>
    </source>
</reference>
<dbReference type="InterPro" id="IPR013824">
    <property type="entry name" value="Topo_IA_cen_sub1"/>
</dbReference>
<evidence type="ECO:0000256" key="7">
    <source>
        <dbReference type="PROSITE-ProRule" id="PRU00047"/>
    </source>
</evidence>
<comment type="function">
    <text evidence="8">Introduces a single-strand break via transesterification at a target site in duplex DNA. Releases the supercoiling and torsional tension of DNA introduced during the DNA replication and transcription by transiently cleaving and rejoining one strand of the DNA duplex. The scissile phosphodiester is attacked by the catalytic tyrosine of the enzyme, resulting in the formation of a DNA-(5'-phosphotyrosyl)-enzyme intermediate and the expulsion of a 3'-OH DNA strand.</text>
</comment>
<dbReference type="SMART" id="SM00437">
    <property type="entry name" value="TOP1Ac"/>
    <property type="match status" value="1"/>
</dbReference>
<dbReference type="PROSITE" id="PS50158">
    <property type="entry name" value="ZF_CCHC"/>
    <property type="match status" value="1"/>
</dbReference>
<dbReference type="Gene3D" id="1.10.460.10">
    <property type="entry name" value="Topoisomerase I, domain 2"/>
    <property type="match status" value="1"/>
</dbReference>
<feature type="region of interest" description="Disordered" evidence="9">
    <location>
        <begin position="469"/>
        <end position="501"/>
    </location>
</feature>
<dbReference type="InterPro" id="IPR001878">
    <property type="entry name" value="Znf_CCHC"/>
</dbReference>
<dbReference type="InterPro" id="IPR000380">
    <property type="entry name" value="Topo_IA"/>
</dbReference>
<evidence type="ECO:0000256" key="1">
    <source>
        <dbReference type="ARBA" id="ARBA00022723"/>
    </source>
</evidence>
<dbReference type="GO" id="GO:0005634">
    <property type="term" value="C:nucleus"/>
    <property type="evidence" value="ECO:0007669"/>
    <property type="project" value="TreeGrafter"/>
</dbReference>
<dbReference type="CDD" id="cd00186">
    <property type="entry name" value="TOP1Ac"/>
    <property type="match status" value="1"/>
</dbReference>
<keyword evidence="4 8" id="KW-0799">Topoisomerase</keyword>
<reference evidence="13" key="3">
    <citation type="journal article" date="2017" name="Nature">
        <title>Genome sequence of the progenitor of the wheat D genome Aegilops tauschii.</title>
        <authorList>
            <person name="Luo M.C."/>
            <person name="Gu Y.Q."/>
            <person name="Puiu D."/>
            <person name="Wang H."/>
            <person name="Twardziok S.O."/>
            <person name="Deal K.R."/>
            <person name="Huo N."/>
            <person name="Zhu T."/>
            <person name="Wang L."/>
            <person name="Wang Y."/>
            <person name="McGuire P.E."/>
            <person name="Liu S."/>
            <person name="Long H."/>
            <person name="Ramasamy R.K."/>
            <person name="Rodriguez J.C."/>
            <person name="Van S.L."/>
            <person name="Yuan L."/>
            <person name="Wang Z."/>
            <person name="Xia Z."/>
            <person name="Xiao L."/>
            <person name="Anderson O.D."/>
            <person name="Ouyang S."/>
            <person name="Liang Y."/>
            <person name="Zimin A.V."/>
            <person name="Pertea G."/>
            <person name="Qi P."/>
            <person name="Bennetzen J.L."/>
            <person name="Dai X."/>
            <person name="Dawson M.W."/>
            <person name="Muller H.G."/>
            <person name="Kugler K."/>
            <person name="Rivarola-Duarte L."/>
            <person name="Spannagl M."/>
            <person name="Mayer K.F.X."/>
            <person name="Lu F.H."/>
            <person name="Bevan M.W."/>
            <person name="Leroy P."/>
            <person name="Li P."/>
            <person name="You F.M."/>
            <person name="Sun Q."/>
            <person name="Liu Z."/>
            <person name="Lyons E."/>
            <person name="Wicker T."/>
            <person name="Salzberg S.L."/>
            <person name="Devos K.M."/>
            <person name="Dvorak J."/>
        </authorList>
    </citation>
    <scope>NUCLEOTIDE SEQUENCE [LARGE SCALE GENOMIC DNA]</scope>
    <source>
        <strain evidence="13">cv. AL8/78</strain>
    </source>
</reference>
<dbReference type="EnsemblPlants" id="AET4Gv20683400.9">
    <property type="protein sequence ID" value="AET4Gv20683400.9"/>
    <property type="gene ID" value="AET4Gv20683400"/>
</dbReference>
<dbReference type="InterPro" id="IPR023405">
    <property type="entry name" value="Topo_IA_core_domain"/>
</dbReference>
<dbReference type="Pfam" id="PF06839">
    <property type="entry name" value="Zn_ribbon_GRF"/>
    <property type="match status" value="1"/>
</dbReference>
<dbReference type="GO" id="GO:0003917">
    <property type="term" value="F:DNA topoisomerase type I (single strand cut, ATP-independent) activity"/>
    <property type="evidence" value="ECO:0007669"/>
    <property type="project" value="UniProtKB-EC"/>
</dbReference>
<evidence type="ECO:0000256" key="4">
    <source>
        <dbReference type="ARBA" id="ARBA00023029"/>
    </source>
</evidence>
<evidence type="ECO:0000256" key="6">
    <source>
        <dbReference type="ARBA" id="ARBA00023235"/>
    </source>
</evidence>
<feature type="region of interest" description="Disordered" evidence="9">
    <location>
        <begin position="384"/>
        <end position="452"/>
    </location>
</feature>
<dbReference type="InterPro" id="IPR013826">
    <property type="entry name" value="Topo_IA_cen_sub3"/>
</dbReference>
<accession>A0A453IUP4</accession>
<dbReference type="FunFam" id="3.30.65.10:FF:000008">
    <property type="entry name" value="DNA topoisomerase I"/>
    <property type="match status" value="1"/>
</dbReference>
<dbReference type="Gene3D" id="1.10.290.10">
    <property type="entry name" value="Topoisomerase I, domain 4"/>
    <property type="match status" value="1"/>
</dbReference>
<protein>
    <recommendedName>
        <fullName evidence="8">DNA topoisomerase</fullName>
        <ecNumber evidence="8">5.6.2.1</ecNumber>
    </recommendedName>
</protein>